<dbReference type="Pfam" id="PF02449">
    <property type="entry name" value="Glyco_hydro_42"/>
    <property type="match status" value="1"/>
</dbReference>
<dbReference type="GO" id="GO:0005975">
    <property type="term" value="P:carbohydrate metabolic process"/>
    <property type="evidence" value="ECO:0007669"/>
    <property type="project" value="InterPro"/>
</dbReference>
<protein>
    <recommendedName>
        <fullName evidence="6">LamG-like jellyroll fold domain-containing protein</fullName>
    </recommendedName>
</protein>
<keyword evidence="2" id="KW-0378">Hydrolase</keyword>
<dbReference type="Pfam" id="PF13385">
    <property type="entry name" value="Laminin_G_3"/>
    <property type="match status" value="1"/>
</dbReference>
<dbReference type="Proteomes" id="UP000321577">
    <property type="component" value="Unassembled WGS sequence"/>
</dbReference>
<gene>
    <name evidence="7" type="ORF">BGE01nite_53050</name>
</gene>
<dbReference type="OrthoDB" id="9802683at2"/>
<dbReference type="SUPFAM" id="SSF51445">
    <property type="entry name" value="(Trans)glycosidases"/>
    <property type="match status" value="1"/>
</dbReference>
<evidence type="ECO:0000256" key="2">
    <source>
        <dbReference type="ARBA" id="ARBA00022801"/>
    </source>
</evidence>
<dbReference type="GO" id="GO:0009341">
    <property type="term" value="C:beta-galactosidase complex"/>
    <property type="evidence" value="ECO:0007669"/>
    <property type="project" value="InterPro"/>
</dbReference>
<dbReference type="Gene3D" id="3.40.50.880">
    <property type="match status" value="1"/>
</dbReference>
<feature type="domain" description="LamG-like jellyroll fold" evidence="6">
    <location>
        <begin position="104"/>
        <end position="246"/>
    </location>
</feature>
<dbReference type="InterPro" id="IPR006558">
    <property type="entry name" value="LamG-like"/>
</dbReference>
<keyword evidence="3" id="KW-1015">Disulfide bond</keyword>
<dbReference type="RefSeq" id="WP_146855490.1">
    <property type="nucleotide sequence ID" value="NZ_BKAG01000067.1"/>
</dbReference>
<dbReference type="Gene3D" id="2.60.120.200">
    <property type="match status" value="1"/>
</dbReference>
<keyword evidence="8" id="KW-1185">Reference proteome</keyword>
<evidence type="ECO:0000256" key="5">
    <source>
        <dbReference type="SAM" id="SignalP"/>
    </source>
</evidence>
<proteinExistence type="predicted"/>
<dbReference type="EMBL" id="BKAG01000067">
    <property type="protein sequence ID" value="GEP46014.1"/>
    <property type="molecule type" value="Genomic_DNA"/>
</dbReference>
<accession>A0A512MH15</accession>
<feature type="chain" id="PRO_5021741896" description="LamG-like jellyroll fold domain-containing protein" evidence="5">
    <location>
        <begin position="18"/>
        <end position="1074"/>
    </location>
</feature>
<dbReference type="SMART" id="SM00560">
    <property type="entry name" value="LamGL"/>
    <property type="match status" value="1"/>
</dbReference>
<dbReference type="Gene3D" id="3.20.20.80">
    <property type="entry name" value="Glycosidases"/>
    <property type="match status" value="1"/>
</dbReference>
<evidence type="ECO:0000313" key="7">
    <source>
        <dbReference type="EMBL" id="GEP46014.1"/>
    </source>
</evidence>
<keyword evidence="4" id="KW-0326">Glycosidase</keyword>
<evidence type="ECO:0000313" key="8">
    <source>
        <dbReference type="Proteomes" id="UP000321577"/>
    </source>
</evidence>
<reference evidence="7 8" key="1">
    <citation type="submission" date="2019-07" db="EMBL/GenBank/DDBJ databases">
        <title>Whole genome shotgun sequence of Brevifollis gellanilyticus NBRC 108608.</title>
        <authorList>
            <person name="Hosoyama A."/>
            <person name="Uohara A."/>
            <person name="Ohji S."/>
            <person name="Ichikawa N."/>
        </authorList>
    </citation>
    <scope>NUCLEOTIDE SEQUENCE [LARGE SCALE GENOMIC DNA]</scope>
    <source>
        <strain evidence="7 8">NBRC 108608</strain>
    </source>
</reference>
<dbReference type="InterPro" id="IPR013320">
    <property type="entry name" value="ConA-like_dom_sf"/>
</dbReference>
<dbReference type="InterPro" id="IPR013529">
    <property type="entry name" value="Glyco_hydro_42_N"/>
</dbReference>
<sequence length="1074" mass="118151">MRLALSSLLLLPILSQAATLQETWETGYFKTDASGPHVLGYWKFDADGPLQDISGKGNDLTLQGAKSSEAGKFGAALESFPGFPIEDKKHAALTALKPALSPKAGFTLEMWIKPKADWPADQRCYLLDKKYVDHTDYAWQISGADQGDVRRFLVTLGFGAESKTIYSEPVKLGTDWQHVAFVYDGAGDAQFYRNGSRIGGLKLAGYGAITPGAKPLSIGDRIGSNYGGFPGFIDEVRISEGALKFERASLAITAPRTVWRRMETSIKPVEIICTNLQREPLKAAKLKLSFGGKDEEFILPDLKPGAEHTAKLTADTKLKPGRYTLTASFEAGDYSNEQTASIEIVPRLAPRLPVVMWGADGNNIAQLKNIGFTHFIGLRASASSEMWHEKKQLPAGTPEEIATRRGVLDEALRNGVEVVATLMPSEALKHDPKNLRVNREGKVYERQDICASTPEFAPYFQSVGQSMAKTYGDHPAFTSALISTEVRDNSTPSFNPIDIENYRKFANADIPAEVMNKWGVDHHKLKDFPANRVIPDDHPILKYYRWFWTVGDGWNGLHTALHKGVKSSGRRDLWTFFDPAVRQPSISGAGGDVDVLSHWTYTYPDPQRIGLATDQLFAMSEASGKNQKVMKMTQIIWYRSQTAPFGAKAPGELVAWQDHDPDAAYITIAPMHLREAFWTKIARPIQGIMYHGWQSLVDNPSNTTSYRFTNANTVRVLRDLIRDVAEPLGPTLMKIPAERSEVALLESFTSQMFARRGGYGNNNNWSADLWQAMQHAHVQMDILFEETLLKNGLSGRKFLLMPECDILTEGVVKKITDWQKRGGKVIADEFLSPGIKADLVIPSFKRIKNGAKDKATVLALAKTLPDQMKSLGWKPTVGVDNAEIILRTRKSGDALYVFAVNDQREPGTYVGQHGLVMENGLPSSGTITLQQENASVYELTTHSLIVPKRGADGSLSWPVNLGPADGRIFMITPKPLLQLALDVPETATCGNTAKIRATLSTTDNSVTSAIVPVQVSIEDANGVAAEGSGYYAAEKGALEISLDLAPNEDPGAWQIRVRELASGMESVKWMKVGK</sequence>
<dbReference type="AlphaFoldDB" id="A0A512MH15"/>
<dbReference type="InterPro" id="IPR029062">
    <property type="entry name" value="Class_I_gatase-like"/>
</dbReference>
<organism evidence="7 8">
    <name type="scientific">Brevifollis gellanilyticus</name>
    <dbReference type="NCBI Taxonomy" id="748831"/>
    <lineage>
        <taxon>Bacteria</taxon>
        <taxon>Pseudomonadati</taxon>
        <taxon>Verrucomicrobiota</taxon>
        <taxon>Verrucomicrobiia</taxon>
        <taxon>Verrucomicrobiales</taxon>
        <taxon>Verrucomicrobiaceae</taxon>
    </lineage>
</organism>
<feature type="signal peptide" evidence="5">
    <location>
        <begin position="1"/>
        <end position="17"/>
    </location>
</feature>
<dbReference type="InterPro" id="IPR017853">
    <property type="entry name" value="GH"/>
</dbReference>
<evidence type="ECO:0000256" key="4">
    <source>
        <dbReference type="ARBA" id="ARBA00023295"/>
    </source>
</evidence>
<name>A0A512MH15_9BACT</name>
<dbReference type="SUPFAM" id="SSF49899">
    <property type="entry name" value="Concanavalin A-like lectins/glucanases"/>
    <property type="match status" value="1"/>
</dbReference>
<evidence type="ECO:0000256" key="3">
    <source>
        <dbReference type="ARBA" id="ARBA00023157"/>
    </source>
</evidence>
<evidence type="ECO:0000256" key="1">
    <source>
        <dbReference type="ARBA" id="ARBA00022729"/>
    </source>
</evidence>
<keyword evidence="1 5" id="KW-0732">Signal</keyword>
<evidence type="ECO:0000259" key="6">
    <source>
        <dbReference type="SMART" id="SM00560"/>
    </source>
</evidence>
<comment type="caution">
    <text evidence="7">The sequence shown here is derived from an EMBL/GenBank/DDBJ whole genome shotgun (WGS) entry which is preliminary data.</text>
</comment>
<dbReference type="GO" id="GO:0004565">
    <property type="term" value="F:beta-galactosidase activity"/>
    <property type="evidence" value="ECO:0007669"/>
    <property type="project" value="InterPro"/>
</dbReference>